<proteinExistence type="evidence at transcript level"/>
<accession>A0A2U8JAI3</accession>
<evidence type="ECO:0000256" key="1">
    <source>
        <dbReference type="SAM" id="SignalP"/>
    </source>
</evidence>
<name>A0A2U8JAI3_CHEQU</name>
<protein>
    <submittedName>
        <fullName evidence="2">Pigment dispersing hormone 2</fullName>
    </submittedName>
</protein>
<feature type="signal peptide" evidence="1">
    <location>
        <begin position="1"/>
        <end position="22"/>
    </location>
</feature>
<keyword evidence="1" id="KW-0732">Signal</keyword>
<dbReference type="EMBL" id="MH210996">
    <property type="protein sequence ID" value="AWK57538.1"/>
    <property type="molecule type" value="mRNA"/>
</dbReference>
<dbReference type="AlphaFoldDB" id="A0A2U8JAI3"/>
<reference evidence="2" key="1">
    <citation type="journal article" date="2016" name="Sci. Rep.">
        <title>Transcriptomic characterization and curation of candidate neuropeptides regulating reproduction in the eyestalk ganglia of the Australian crayfish, Cherax quadricarinatus.</title>
        <authorList>
            <person name="Nguyen T.V."/>
            <person name="Cummins S.F."/>
            <person name="Elizur A."/>
            <person name="Ventura T."/>
        </authorList>
    </citation>
    <scope>NUCLEOTIDE SEQUENCE</scope>
</reference>
<sequence>MRGVVVVVVLVMVGMLSILTQAEGLKSQEREVVAELAAYILRVVHGPLNLYADLPSKRNSEILNTLLGSPTLMSEVGKR</sequence>
<feature type="chain" id="PRO_5016155407" evidence="1">
    <location>
        <begin position="23"/>
        <end position="79"/>
    </location>
</feature>
<reference evidence="2" key="2">
    <citation type="submission" date="2018-04" db="EMBL/GenBank/DDBJ databases">
        <authorList>
            <person name="Go L.Y."/>
            <person name="Mitchell J.A."/>
        </authorList>
    </citation>
    <scope>NUCLEOTIDE SEQUENCE</scope>
</reference>
<evidence type="ECO:0000313" key="2">
    <source>
        <dbReference type="EMBL" id="AWK57538.1"/>
    </source>
</evidence>
<dbReference type="OrthoDB" id="6161073at2759"/>
<gene>
    <name evidence="2" type="primary">PDH2</name>
</gene>
<organism evidence="2">
    <name type="scientific">Cherax quadricarinatus</name>
    <name type="common">Australian red claw crayfish</name>
    <dbReference type="NCBI Taxonomy" id="27406"/>
    <lineage>
        <taxon>Eukaryota</taxon>
        <taxon>Metazoa</taxon>
        <taxon>Ecdysozoa</taxon>
        <taxon>Arthropoda</taxon>
        <taxon>Crustacea</taxon>
        <taxon>Multicrustacea</taxon>
        <taxon>Malacostraca</taxon>
        <taxon>Eumalacostraca</taxon>
        <taxon>Eucarida</taxon>
        <taxon>Decapoda</taxon>
        <taxon>Pleocyemata</taxon>
        <taxon>Astacidea</taxon>
        <taxon>Parastacoidea</taxon>
        <taxon>Parastacidae</taxon>
        <taxon>Cherax</taxon>
    </lineage>
</organism>